<feature type="domain" description="AAA+ ATPase" evidence="12">
    <location>
        <begin position="236"/>
        <end position="484"/>
    </location>
</feature>
<dbReference type="EC" id="3.6.4.12" evidence="4"/>
<dbReference type="AlphaFoldDB" id="A0A9P8Q705"/>
<dbReference type="InterPro" id="IPR048761">
    <property type="entry name" value="SMUBP-2_HCS1_1B"/>
</dbReference>
<dbReference type="CDD" id="cd18808">
    <property type="entry name" value="SF1_C_Upf1"/>
    <property type="match status" value="1"/>
</dbReference>
<reference evidence="13" key="2">
    <citation type="submission" date="2021-01" db="EMBL/GenBank/DDBJ databases">
        <authorList>
            <person name="Schikora-Tamarit M.A."/>
        </authorList>
    </citation>
    <scope>NUCLEOTIDE SEQUENCE</scope>
    <source>
        <strain evidence="13">CBS2887</strain>
    </source>
</reference>
<dbReference type="Proteomes" id="UP000774326">
    <property type="component" value="Unassembled WGS sequence"/>
</dbReference>
<evidence type="ECO:0000256" key="11">
    <source>
        <dbReference type="SAM" id="MobiDB-lite"/>
    </source>
</evidence>
<keyword evidence="6" id="KW-0547">Nucleotide-binding</keyword>
<feature type="compositionally biased region" description="Polar residues" evidence="11">
    <location>
        <begin position="112"/>
        <end position="128"/>
    </location>
</feature>
<gene>
    <name evidence="13" type="ORF">WICPIJ_004794</name>
</gene>
<dbReference type="GO" id="GO:0005694">
    <property type="term" value="C:chromosome"/>
    <property type="evidence" value="ECO:0007669"/>
    <property type="project" value="UniProtKB-ARBA"/>
</dbReference>
<keyword evidence="9" id="KW-0067">ATP-binding</keyword>
<sequence>MSHKDLSSQFLHCLELEQAADIQQTTELLETLPPKKLSQKGLAVINLQIESIKTGLGGRTIVELKNDLSSNTDDRIESGDIRVGDIVKIDKMSSSSSPSASKKKGGKKSGKPTNSGADDTTEATKSSEGVITRVSQTCVIMTVDEQHEENILTLLNTKVWIVKISNSITYKRMQSTLRKLAEYENLPSDLLQILGTPGFQYIPPSPSQLSTSLKDLKFNNDRLNTSQKEAINFSLNSPISIIHGPPGTGKTYTLIELILQLVERGERVLVCGPSNISIDTILERLSRAGNASKSIQNDELLRIGHPARLLQSNLKHSLDIVSTYSDSGMLVADIKKEIEDTIKKVKKTRSYKEKKAIWNEVKELRKELRERERKITTELILKAKVVLATLHGSSSRELVNIYNNGDQSETGKPIFTTLIIDEVSQSLEPQCWIPLISHQSGLRKLVLAGDNLQLPPTIKLETNDSVKRTLERTLFDRLVAKYGDNQFKNLLNVQYRMNEKIMEFSSQQMYNGKLLADDTVRDILPYELDNVDKNDTTEFPLVWYDTQGGEYPERDSTDDPNTKEIVSSKFNEMECYVVNYHLKQLLEAGLQGSQVGIIAPYNSQITHLKSLISAEHPEVEISTVDGFQGREKEIIILSLVRSNSENEIGFLRDERRLNVAITRAKRQLCIVGDMEVMSQQRVSKFIKEWVQWWENNGEIVYPDLDEILN</sequence>
<feature type="compositionally biased region" description="Basic residues" evidence="11">
    <location>
        <begin position="101"/>
        <end position="110"/>
    </location>
</feature>
<keyword evidence="14" id="KW-1185">Reference proteome</keyword>
<dbReference type="InterPro" id="IPR003593">
    <property type="entry name" value="AAA+_ATPase"/>
</dbReference>
<organism evidence="13 14">
    <name type="scientific">Wickerhamomyces pijperi</name>
    <name type="common">Yeast</name>
    <name type="synonym">Pichia pijperi</name>
    <dbReference type="NCBI Taxonomy" id="599730"/>
    <lineage>
        <taxon>Eukaryota</taxon>
        <taxon>Fungi</taxon>
        <taxon>Dikarya</taxon>
        <taxon>Ascomycota</taxon>
        <taxon>Saccharomycotina</taxon>
        <taxon>Saccharomycetes</taxon>
        <taxon>Phaffomycetales</taxon>
        <taxon>Wickerhamomycetaceae</taxon>
        <taxon>Wickerhamomyces</taxon>
    </lineage>
</organism>
<dbReference type="InterPro" id="IPR027417">
    <property type="entry name" value="P-loop_NTPase"/>
</dbReference>
<dbReference type="GO" id="GO:0016787">
    <property type="term" value="F:hydrolase activity"/>
    <property type="evidence" value="ECO:0007669"/>
    <property type="project" value="UniProtKB-KW"/>
</dbReference>
<dbReference type="GO" id="GO:0043139">
    <property type="term" value="F:5'-3' DNA helicase activity"/>
    <property type="evidence" value="ECO:0007669"/>
    <property type="project" value="TreeGrafter"/>
</dbReference>
<dbReference type="InterPro" id="IPR041677">
    <property type="entry name" value="DNA2/NAM7_AAA_11"/>
</dbReference>
<dbReference type="Gene3D" id="2.40.30.270">
    <property type="match status" value="1"/>
</dbReference>
<dbReference type="InterPro" id="IPR004483">
    <property type="entry name" value="SMUBP-2/Hcs1-like"/>
</dbReference>
<dbReference type="SUPFAM" id="SSF52540">
    <property type="entry name" value="P-loop containing nucleoside triphosphate hydrolases"/>
    <property type="match status" value="1"/>
</dbReference>
<evidence type="ECO:0000256" key="4">
    <source>
        <dbReference type="ARBA" id="ARBA00012551"/>
    </source>
</evidence>
<evidence type="ECO:0000313" key="13">
    <source>
        <dbReference type="EMBL" id="KAH3684237.1"/>
    </source>
</evidence>
<name>A0A9P8Q705_WICPI</name>
<keyword evidence="8" id="KW-0347">Helicase</keyword>
<dbReference type="OrthoDB" id="6513042at2759"/>
<dbReference type="Pfam" id="PF13087">
    <property type="entry name" value="AAA_12"/>
    <property type="match status" value="1"/>
</dbReference>
<evidence type="ECO:0000256" key="6">
    <source>
        <dbReference type="ARBA" id="ARBA00022741"/>
    </source>
</evidence>
<dbReference type="PANTHER" id="PTHR43788:SF8">
    <property type="entry name" value="DNA-BINDING PROTEIN SMUBP-2"/>
    <property type="match status" value="1"/>
</dbReference>
<evidence type="ECO:0000256" key="3">
    <source>
        <dbReference type="ARBA" id="ARBA00007913"/>
    </source>
</evidence>
<evidence type="ECO:0000256" key="7">
    <source>
        <dbReference type="ARBA" id="ARBA00022801"/>
    </source>
</evidence>
<reference evidence="13" key="1">
    <citation type="journal article" date="2021" name="Open Biol.">
        <title>Shared evolutionary footprints suggest mitochondrial oxidative damage underlies multiple complex I losses in fungi.</title>
        <authorList>
            <person name="Schikora-Tamarit M.A."/>
            <person name="Marcet-Houben M."/>
            <person name="Nosek J."/>
            <person name="Gabaldon T."/>
        </authorList>
    </citation>
    <scope>NUCLEOTIDE SEQUENCE</scope>
    <source>
        <strain evidence="13">CBS2887</strain>
    </source>
</reference>
<evidence type="ECO:0000256" key="2">
    <source>
        <dbReference type="ARBA" id="ARBA00004496"/>
    </source>
</evidence>
<keyword evidence="7" id="KW-0378">Hydrolase</keyword>
<dbReference type="Pfam" id="PF13086">
    <property type="entry name" value="AAA_11"/>
    <property type="match status" value="1"/>
</dbReference>
<evidence type="ECO:0000256" key="5">
    <source>
        <dbReference type="ARBA" id="ARBA00022490"/>
    </source>
</evidence>
<dbReference type="GO" id="GO:0005634">
    <property type="term" value="C:nucleus"/>
    <property type="evidence" value="ECO:0007669"/>
    <property type="project" value="UniProtKB-SubCell"/>
</dbReference>
<keyword evidence="5" id="KW-0963">Cytoplasm</keyword>
<dbReference type="InterPro" id="IPR047187">
    <property type="entry name" value="SF1_C_Upf1"/>
</dbReference>
<evidence type="ECO:0000256" key="9">
    <source>
        <dbReference type="ARBA" id="ARBA00022840"/>
    </source>
</evidence>
<dbReference type="NCBIfam" id="TIGR00376">
    <property type="entry name" value="IGHMBP2 family helicase"/>
    <property type="match status" value="1"/>
</dbReference>
<protein>
    <recommendedName>
        <fullName evidence="4">DNA helicase</fullName>
        <ecNumber evidence="4">3.6.4.12</ecNumber>
    </recommendedName>
</protein>
<feature type="region of interest" description="Disordered" evidence="11">
    <location>
        <begin position="92"/>
        <end position="128"/>
    </location>
</feature>
<dbReference type="FunFam" id="3.40.50.300:FF:000326">
    <property type="entry name" value="P-loop containing nucleoside triphosphate hydrolase"/>
    <property type="match status" value="1"/>
</dbReference>
<comment type="similarity">
    <text evidence="3">Belongs to the DNA2/NAM7 helicase family.</text>
</comment>
<proteinExistence type="inferred from homology"/>
<comment type="caution">
    <text evidence="13">The sequence shown here is derived from an EMBL/GenBank/DDBJ whole genome shotgun (WGS) entry which is preliminary data.</text>
</comment>
<dbReference type="SMART" id="SM00382">
    <property type="entry name" value="AAA"/>
    <property type="match status" value="1"/>
</dbReference>
<evidence type="ECO:0000256" key="8">
    <source>
        <dbReference type="ARBA" id="ARBA00022806"/>
    </source>
</evidence>
<dbReference type="EMBL" id="JAEUBG010002653">
    <property type="protein sequence ID" value="KAH3684237.1"/>
    <property type="molecule type" value="Genomic_DNA"/>
</dbReference>
<dbReference type="Gene3D" id="3.40.50.300">
    <property type="entry name" value="P-loop containing nucleotide triphosphate hydrolases"/>
    <property type="match status" value="2"/>
</dbReference>
<dbReference type="GO" id="GO:0005524">
    <property type="term" value="F:ATP binding"/>
    <property type="evidence" value="ECO:0007669"/>
    <property type="project" value="UniProtKB-KW"/>
</dbReference>
<dbReference type="GO" id="GO:0005737">
    <property type="term" value="C:cytoplasm"/>
    <property type="evidence" value="ECO:0007669"/>
    <property type="project" value="UniProtKB-SubCell"/>
</dbReference>
<keyword evidence="10" id="KW-0539">Nucleus</keyword>
<dbReference type="InterPro" id="IPR050534">
    <property type="entry name" value="Coronavir_polyprotein_1ab"/>
</dbReference>
<dbReference type="InterPro" id="IPR041679">
    <property type="entry name" value="DNA2/NAM7-like_C"/>
</dbReference>
<dbReference type="GO" id="GO:0003677">
    <property type="term" value="F:DNA binding"/>
    <property type="evidence" value="ECO:0007669"/>
    <property type="project" value="InterPro"/>
</dbReference>
<comment type="subcellular location">
    <subcellularLocation>
        <location evidence="2">Cytoplasm</location>
    </subcellularLocation>
    <subcellularLocation>
        <location evidence="1">Nucleus</location>
    </subcellularLocation>
</comment>
<evidence type="ECO:0000256" key="10">
    <source>
        <dbReference type="ARBA" id="ARBA00023242"/>
    </source>
</evidence>
<evidence type="ECO:0000259" key="12">
    <source>
        <dbReference type="SMART" id="SM00382"/>
    </source>
</evidence>
<accession>A0A9P8Q705</accession>
<dbReference type="GO" id="GO:0003723">
    <property type="term" value="F:RNA binding"/>
    <property type="evidence" value="ECO:0007669"/>
    <property type="project" value="InterPro"/>
</dbReference>
<evidence type="ECO:0000313" key="14">
    <source>
        <dbReference type="Proteomes" id="UP000774326"/>
    </source>
</evidence>
<evidence type="ECO:0000256" key="1">
    <source>
        <dbReference type="ARBA" id="ARBA00004123"/>
    </source>
</evidence>
<dbReference type="PANTHER" id="PTHR43788">
    <property type="entry name" value="DNA2/NAM7 HELICASE FAMILY MEMBER"/>
    <property type="match status" value="1"/>
</dbReference>
<dbReference type="Pfam" id="PF21138">
    <property type="entry name" value="SMUBP-2_HCS1_1B"/>
    <property type="match status" value="1"/>
</dbReference>